<gene>
    <name evidence="1" type="ORF">SAMN02982919_02261</name>
</gene>
<dbReference type="EMBL" id="FOGD01000007">
    <property type="protein sequence ID" value="SER36799.1"/>
    <property type="molecule type" value="Genomic_DNA"/>
</dbReference>
<dbReference type="STRING" id="180197.SAMN02982919_02261"/>
<name>A0A1H9NMD0_9BURK</name>
<evidence type="ECO:0000313" key="2">
    <source>
        <dbReference type="Proteomes" id="UP000199766"/>
    </source>
</evidence>
<organism evidence="1 2">
    <name type="scientific">Giesbergeria anulus</name>
    <dbReference type="NCBI Taxonomy" id="180197"/>
    <lineage>
        <taxon>Bacteria</taxon>
        <taxon>Pseudomonadati</taxon>
        <taxon>Pseudomonadota</taxon>
        <taxon>Betaproteobacteria</taxon>
        <taxon>Burkholderiales</taxon>
        <taxon>Comamonadaceae</taxon>
        <taxon>Giesbergeria</taxon>
    </lineage>
</organism>
<evidence type="ECO:0000313" key="1">
    <source>
        <dbReference type="EMBL" id="SER36799.1"/>
    </source>
</evidence>
<protein>
    <submittedName>
        <fullName evidence="1">Uncharacterized protein</fullName>
    </submittedName>
</protein>
<keyword evidence="2" id="KW-1185">Reference proteome</keyword>
<sequence>MKREKNNPRRWINYQDHPNVHRIVLTRLQNGVTLDQAHEIFMRFFVRNQSAPAVATEMRIDYKTTCDILYGVVWPQAYKQWSSDPFN</sequence>
<accession>A0A1H9NMD0</accession>
<dbReference type="AlphaFoldDB" id="A0A1H9NMD0"/>
<reference evidence="1 2" key="1">
    <citation type="submission" date="2016-10" db="EMBL/GenBank/DDBJ databases">
        <authorList>
            <person name="de Groot N.N."/>
        </authorList>
    </citation>
    <scope>NUCLEOTIDE SEQUENCE [LARGE SCALE GENOMIC DNA]</scope>
    <source>
        <strain evidence="1 2">ATCC 35958</strain>
    </source>
</reference>
<dbReference type="Proteomes" id="UP000199766">
    <property type="component" value="Unassembled WGS sequence"/>
</dbReference>
<proteinExistence type="predicted"/>